<dbReference type="PANTHER" id="PTHR47842:SF1">
    <property type="entry name" value="DUF676 DOMAIN-CONTAINING PROTEIN"/>
    <property type="match status" value="1"/>
</dbReference>
<proteinExistence type="predicted"/>
<protein>
    <recommendedName>
        <fullName evidence="5">DUF676 domain-containing protein</fullName>
    </recommendedName>
</protein>
<name>A0A0M8MVY0_9BASI</name>
<dbReference type="Proteomes" id="UP000037751">
    <property type="component" value="Unassembled WGS sequence"/>
</dbReference>
<dbReference type="InterPro" id="IPR029058">
    <property type="entry name" value="AB_hydrolase_fold"/>
</dbReference>
<dbReference type="PANTHER" id="PTHR47842">
    <property type="entry name" value="EXPRESSED PROTEIN"/>
    <property type="match status" value="1"/>
</dbReference>
<evidence type="ECO:0000313" key="4">
    <source>
        <dbReference type="Proteomes" id="UP000037751"/>
    </source>
</evidence>
<dbReference type="AlphaFoldDB" id="A0A0M8MVY0"/>
<dbReference type="STRING" id="77020.A0A0M8MVY0"/>
<comment type="catalytic activity">
    <reaction evidence="2">
        <text>a monoacylglycerol + H2O = glycerol + a fatty acid + H(+)</text>
        <dbReference type="Rhea" id="RHEA:15245"/>
        <dbReference type="ChEBI" id="CHEBI:15377"/>
        <dbReference type="ChEBI" id="CHEBI:15378"/>
        <dbReference type="ChEBI" id="CHEBI:17408"/>
        <dbReference type="ChEBI" id="CHEBI:17754"/>
        <dbReference type="ChEBI" id="CHEBI:28868"/>
    </reaction>
</comment>
<sequence>MAAEKDAVDVLLLVFVHGFKGHAELTFEDYPSRLLHILLETYPSMDVKALTYPTYETRGSLEDAVDKFLTWLTTEVATLESAPLLSAASTRRKRHCGVVLCGHSMGGLVTLDAALSIHSQASDHQPAWPHICGVLAYDTPYLGVHPNVFKHQLSTYHGYLDNVIKVGAMLAPVTGGMASMLASRRASPNVSHKSRWSTASWIGIGTAAAAAIGTAAVAAYTSSDPVQDTYRWVSEHVMFVRHLWDTEALTLRLHSCRVPYHCFYTQLRGTNPRTFIIVPDAHKPYARAFTPIIIPAANEVAAHIGMFSMRTNPAYSSMGLDSAALIGEWVPRLSSAPSISTPAWTDEVPMEEDSTH</sequence>
<evidence type="ECO:0000256" key="1">
    <source>
        <dbReference type="ARBA" id="ARBA00047591"/>
    </source>
</evidence>
<evidence type="ECO:0008006" key="5">
    <source>
        <dbReference type="Google" id="ProtNLM"/>
    </source>
</evidence>
<comment type="catalytic activity">
    <reaction evidence="1">
        <text>a diacylglycerol + H2O = a monoacylglycerol + a fatty acid + H(+)</text>
        <dbReference type="Rhea" id="RHEA:32731"/>
        <dbReference type="ChEBI" id="CHEBI:15377"/>
        <dbReference type="ChEBI" id="CHEBI:15378"/>
        <dbReference type="ChEBI" id="CHEBI:17408"/>
        <dbReference type="ChEBI" id="CHEBI:18035"/>
        <dbReference type="ChEBI" id="CHEBI:28868"/>
    </reaction>
</comment>
<accession>A0A0M8MVY0</accession>
<comment type="caution">
    <text evidence="3">The sequence shown here is derived from an EMBL/GenBank/DDBJ whole genome shotgun (WGS) entry which is preliminary data.</text>
</comment>
<dbReference type="SUPFAM" id="SSF53474">
    <property type="entry name" value="alpha/beta-Hydrolases"/>
    <property type="match status" value="1"/>
</dbReference>
<dbReference type="Gene3D" id="3.40.50.1820">
    <property type="entry name" value="alpha/beta hydrolase"/>
    <property type="match status" value="1"/>
</dbReference>
<evidence type="ECO:0000256" key="2">
    <source>
        <dbReference type="ARBA" id="ARBA00048461"/>
    </source>
</evidence>
<dbReference type="OrthoDB" id="442243at2759"/>
<organism evidence="3 4">
    <name type="scientific">Malassezia pachydermatis</name>
    <dbReference type="NCBI Taxonomy" id="77020"/>
    <lineage>
        <taxon>Eukaryota</taxon>
        <taxon>Fungi</taxon>
        <taxon>Dikarya</taxon>
        <taxon>Basidiomycota</taxon>
        <taxon>Ustilaginomycotina</taxon>
        <taxon>Malasseziomycetes</taxon>
        <taxon>Malasseziales</taxon>
        <taxon>Malasseziaceae</taxon>
        <taxon>Malassezia</taxon>
    </lineage>
</organism>
<evidence type="ECO:0000313" key="3">
    <source>
        <dbReference type="EMBL" id="KOS15404.1"/>
    </source>
</evidence>
<dbReference type="RefSeq" id="XP_017993036.1">
    <property type="nucleotide sequence ID" value="XM_018137148.1"/>
</dbReference>
<dbReference type="EMBL" id="LGAV01000002">
    <property type="protein sequence ID" value="KOS15404.1"/>
    <property type="molecule type" value="Genomic_DNA"/>
</dbReference>
<reference evidence="3 4" key="1">
    <citation type="submission" date="2015-07" db="EMBL/GenBank/DDBJ databases">
        <title>Draft Genome Sequence of Malassezia furfur CBS1878 and Malassezia pachydermatis CBS1879.</title>
        <authorList>
            <person name="Triana S."/>
            <person name="Ohm R."/>
            <person name="Gonzalez A."/>
            <person name="DeCock H."/>
            <person name="Restrepo S."/>
            <person name="Celis A."/>
        </authorList>
    </citation>
    <scope>NUCLEOTIDE SEQUENCE [LARGE SCALE GENOMIC DNA]</scope>
    <source>
        <strain evidence="3 4">CBS 1879</strain>
    </source>
</reference>
<dbReference type="GeneID" id="28729023"/>
<dbReference type="VEuPathDB" id="FungiDB:Malapachy_2660"/>
<keyword evidence="4" id="KW-1185">Reference proteome</keyword>
<gene>
    <name evidence="3" type="ORF">Malapachy_2660</name>
</gene>